<dbReference type="InterPro" id="IPR002328">
    <property type="entry name" value="ADH_Zn_CS"/>
</dbReference>
<dbReference type="SUPFAM" id="SSF50129">
    <property type="entry name" value="GroES-like"/>
    <property type="match status" value="1"/>
</dbReference>
<evidence type="ECO:0000256" key="2">
    <source>
        <dbReference type="ARBA" id="ARBA00022833"/>
    </source>
</evidence>
<dbReference type="Pfam" id="PF08240">
    <property type="entry name" value="ADH_N"/>
    <property type="match status" value="1"/>
</dbReference>
<evidence type="ECO:0000259" key="5">
    <source>
        <dbReference type="SMART" id="SM00829"/>
    </source>
</evidence>
<dbReference type="RefSeq" id="WP_108435369.1">
    <property type="nucleotide sequence ID" value="NZ_CP028918.1"/>
</dbReference>
<keyword evidence="3" id="KW-0560">Oxidoreductase</keyword>
<dbReference type="InterPro" id="IPR013154">
    <property type="entry name" value="ADH-like_N"/>
</dbReference>
<dbReference type="SMART" id="SM00829">
    <property type="entry name" value="PKS_ER"/>
    <property type="match status" value="1"/>
</dbReference>
<proteinExistence type="inferred from homology"/>
<comment type="similarity">
    <text evidence="4">Belongs to the zinc-containing alcohol dehydrogenase family.</text>
</comment>
<keyword evidence="1 4" id="KW-0479">Metal-binding</keyword>
<evidence type="ECO:0000256" key="1">
    <source>
        <dbReference type="ARBA" id="ARBA00022723"/>
    </source>
</evidence>
<feature type="domain" description="Enoyl reductase (ER)" evidence="5">
    <location>
        <begin position="8"/>
        <end position="315"/>
    </location>
</feature>
<keyword evidence="7" id="KW-1185">Reference proteome</keyword>
<comment type="cofactor">
    <cofactor evidence="4">
        <name>Zn(2+)</name>
        <dbReference type="ChEBI" id="CHEBI:29105"/>
    </cofactor>
</comment>
<dbReference type="InterPro" id="IPR050129">
    <property type="entry name" value="Zn_alcohol_dh"/>
</dbReference>
<organism evidence="6 7">
    <name type="scientific">Paragemmobacter aquarius</name>
    <dbReference type="NCBI Taxonomy" id="2169400"/>
    <lineage>
        <taxon>Bacteria</taxon>
        <taxon>Pseudomonadati</taxon>
        <taxon>Pseudomonadota</taxon>
        <taxon>Alphaproteobacteria</taxon>
        <taxon>Rhodobacterales</taxon>
        <taxon>Paracoccaceae</taxon>
        <taxon>Paragemmobacter</taxon>
    </lineage>
</organism>
<dbReference type="OrthoDB" id="9809185at2"/>
<dbReference type="GO" id="GO:0016616">
    <property type="term" value="F:oxidoreductase activity, acting on the CH-OH group of donors, NAD or NADP as acceptor"/>
    <property type="evidence" value="ECO:0007669"/>
    <property type="project" value="UniProtKB-ARBA"/>
</dbReference>
<dbReference type="KEGG" id="geh:HYN69_08530"/>
<reference evidence="6 7" key="1">
    <citation type="submission" date="2018-04" db="EMBL/GenBank/DDBJ databases">
        <title>Genome sequencing of Gemmobacter.</title>
        <authorList>
            <person name="Yi H."/>
            <person name="Baek M.-G."/>
        </authorList>
    </citation>
    <scope>NUCLEOTIDE SEQUENCE [LARGE SCALE GENOMIC DNA]</scope>
    <source>
        <strain evidence="6 7">HYN0069</strain>
    </source>
</reference>
<evidence type="ECO:0000256" key="4">
    <source>
        <dbReference type="RuleBase" id="RU361277"/>
    </source>
</evidence>
<dbReference type="PANTHER" id="PTHR43401:SF2">
    <property type="entry name" value="L-THREONINE 3-DEHYDROGENASE"/>
    <property type="match status" value="1"/>
</dbReference>
<dbReference type="Pfam" id="PF00107">
    <property type="entry name" value="ADH_zinc_N"/>
    <property type="match status" value="1"/>
</dbReference>
<dbReference type="GO" id="GO:0008270">
    <property type="term" value="F:zinc ion binding"/>
    <property type="evidence" value="ECO:0007669"/>
    <property type="project" value="InterPro"/>
</dbReference>
<name>A0A2S0ULA7_9RHOB</name>
<dbReference type="InterPro" id="IPR013149">
    <property type="entry name" value="ADH-like_C"/>
</dbReference>
<protein>
    <submittedName>
        <fullName evidence="6">Iditol 2-dehydrogenase</fullName>
    </submittedName>
</protein>
<evidence type="ECO:0000313" key="7">
    <source>
        <dbReference type="Proteomes" id="UP000244496"/>
    </source>
</evidence>
<gene>
    <name evidence="6" type="ORF">HYN69_08530</name>
</gene>
<dbReference type="PANTHER" id="PTHR43401">
    <property type="entry name" value="L-THREONINE 3-DEHYDROGENASE"/>
    <property type="match status" value="1"/>
</dbReference>
<dbReference type="SUPFAM" id="SSF51735">
    <property type="entry name" value="NAD(P)-binding Rossmann-fold domains"/>
    <property type="match status" value="1"/>
</dbReference>
<dbReference type="Gene3D" id="3.90.180.10">
    <property type="entry name" value="Medium-chain alcohol dehydrogenases, catalytic domain"/>
    <property type="match status" value="1"/>
</dbReference>
<keyword evidence="2 4" id="KW-0862">Zinc</keyword>
<accession>A0A2S0ULA7</accession>
<dbReference type="Proteomes" id="UP000244496">
    <property type="component" value="Chromosome"/>
</dbReference>
<dbReference type="PROSITE" id="PS00059">
    <property type="entry name" value="ADH_ZINC"/>
    <property type="match status" value="1"/>
</dbReference>
<evidence type="ECO:0000256" key="3">
    <source>
        <dbReference type="ARBA" id="ARBA00023002"/>
    </source>
</evidence>
<dbReference type="AlphaFoldDB" id="A0A2S0ULA7"/>
<dbReference type="InterPro" id="IPR020843">
    <property type="entry name" value="ER"/>
</dbReference>
<dbReference type="InterPro" id="IPR011032">
    <property type="entry name" value="GroES-like_sf"/>
</dbReference>
<sequence>MRAVRLLGLNDLHLCDVPIPDPAPGEVLVKVEACGICGTDRHLLKGEFPSKPPLTLGHEFSGHVVACGTGVSIPLGTRVTCDPNTWCGNCSECRRGRVNLCANNVATGLGRDGGFAEYCAFPAHKAHVLPADLHHLHGAFAEPLACTIHGLDIGAPKAGERVIILGGGVIGMLALQLAALAGVEVMLVTRQADKRTLGHSLGAHASAATEQEARDLWPQGADLVIECAGVVETVEMAPRLTRSGGRVVILGVLAAGQKVQIEPFDLLFREVQFLSSFINPFTQDRAAAMIAAGTIRIAPLISRTLSFDDAVDAILKPPRRGEIRALVLPNG</sequence>
<dbReference type="InterPro" id="IPR036291">
    <property type="entry name" value="NAD(P)-bd_dom_sf"/>
</dbReference>
<dbReference type="Gene3D" id="3.40.50.720">
    <property type="entry name" value="NAD(P)-binding Rossmann-like Domain"/>
    <property type="match status" value="1"/>
</dbReference>
<dbReference type="EMBL" id="CP028918">
    <property type="protein sequence ID" value="AWB48550.1"/>
    <property type="molecule type" value="Genomic_DNA"/>
</dbReference>
<evidence type="ECO:0000313" key="6">
    <source>
        <dbReference type="EMBL" id="AWB48550.1"/>
    </source>
</evidence>